<feature type="region of interest" description="Disordered" evidence="1">
    <location>
        <begin position="23"/>
        <end position="62"/>
    </location>
</feature>
<organism evidence="3 4">
    <name type="scientific">Psychromicrobium lacuslunae</name>
    <dbReference type="NCBI Taxonomy" id="1618207"/>
    <lineage>
        <taxon>Bacteria</taxon>
        <taxon>Bacillati</taxon>
        <taxon>Actinomycetota</taxon>
        <taxon>Actinomycetes</taxon>
        <taxon>Micrococcales</taxon>
        <taxon>Micrococcaceae</taxon>
        <taxon>Psychromicrobium</taxon>
    </lineage>
</organism>
<dbReference type="PATRIC" id="fig|1618207.4.peg.1507"/>
<proteinExistence type="predicted"/>
<keyword evidence="4" id="KW-1185">Reference proteome</keyword>
<feature type="signal peptide" evidence="2">
    <location>
        <begin position="1"/>
        <end position="21"/>
    </location>
</feature>
<dbReference type="EMBL" id="CP011005">
    <property type="protein sequence ID" value="AJT41393.1"/>
    <property type="molecule type" value="Genomic_DNA"/>
</dbReference>
<dbReference type="HOGENOM" id="CLU_1088382_0_0_11"/>
<evidence type="ECO:0008006" key="5">
    <source>
        <dbReference type="Google" id="ProtNLM"/>
    </source>
</evidence>
<evidence type="ECO:0000256" key="1">
    <source>
        <dbReference type="SAM" id="MobiDB-lite"/>
    </source>
</evidence>
<sequence>MKKKVLAVPAFLLIFGLAACTAPSGSGQNTDSDSNAKSSSSTAATSSDQASSPSSASASSNPAKIFTTQQLGAIIPMLKDSSGTPFTAAPQEQLNQGIQLAKEQLAKTQVTPQACQQLMDQNSQIVPGSNFAGGTSPKDGTVLSLVSFKDANVLVKSVTDGQQAVESCESFSISIAGQKIDATVKTLPVKTNGEVSVAKLVKESLPGGKTMDVLSVSGVKGNLAVAAVKIAEKVDDAAAQDLAALVNDAFAKAGV</sequence>
<reference evidence="3 4" key="1">
    <citation type="journal article" date="2015" name="Genome Announc.">
        <title>Complete Genome Sequencing of Protease-Producing Novel Arthrobacter sp. Strain IHBB 11108 Using PacBio Single-Molecule Real-Time Sequencing Technology.</title>
        <authorList>
            <person name="Kiran S."/>
            <person name="Swarnkar M.K."/>
            <person name="Pal M."/>
            <person name="Thakur R."/>
            <person name="Tewari R."/>
            <person name="Singh A.K."/>
            <person name="Gulati A."/>
        </authorList>
    </citation>
    <scope>NUCLEOTIDE SEQUENCE [LARGE SCALE GENOMIC DNA]</scope>
    <source>
        <strain evidence="3 4">IHBB 11108</strain>
    </source>
</reference>
<accession>A0A0D4BYH8</accession>
<protein>
    <recommendedName>
        <fullName evidence="5">PknH-like extracellular domain-containing protein</fullName>
    </recommendedName>
</protein>
<gene>
    <name evidence="3" type="ORF">UM93_07445</name>
</gene>
<evidence type="ECO:0000313" key="3">
    <source>
        <dbReference type="EMBL" id="AJT41393.1"/>
    </source>
</evidence>
<dbReference type="PROSITE" id="PS51257">
    <property type="entry name" value="PROKAR_LIPOPROTEIN"/>
    <property type="match status" value="1"/>
</dbReference>
<dbReference type="KEGG" id="ari:UM93_07445"/>
<dbReference type="RefSeq" id="WP_045074734.1">
    <property type="nucleotide sequence ID" value="NZ_CP011005.1"/>
</dbReference>
<dbReference type="Proteomes" id="UP000061839">
    <property type="component" value="Chromosome"/>
</dbReference>
<name>A0A0D4BYH8_9MICC</name>
<keyword evidence="2" id="KW-0732">Signal</keyword>
<evidence type="ECO:0000313" key="4">
    <source>
        <dbReference type="Proteomes" id="UP000061839"/>
    </source>
</evidence>
<dbReference type="AlphaFoldDB" id="A0A0D4BYH8"/>
<feature type="chain" id="PRO_5038696881" description="PknH-like extracellular domain-containing protein" evidence="2">
    <location>
        <begin position="22"/>
        <end position="255"/>
    </location>
</feature>
<dbReference type="OrthoDB" id="4933540at2"/>
<feature type="compositionally biased region" description="Low complexity" evidence="1">
    <location>
        <begin position="32"/>
        <end position="62"/>
    </location>
</feature>
<evidence type="ECO:0000256" key="2">
    <source>
        <dbReference type="SAM" id="SignalP"/>
    </source>
</evidence>